<evidence type="ECO:0000256" key="13">
    <source>
        <dbReference type="ARBA" id="ARBA00023146"/>
    </source>
</evidence>
<comment type="subcellular location">
    <subcellularLocation>
        <location evidence="2">Cytoplasm</location>
    </subcellularLocation>
    <subcellularLocation>
        <location evidence="1">Mitochondrion</location>
    </subcellularLocation>
</comment>
<feature type="compositionally biased region" description="Basic and acidic residues" evidence="21">
    <location>
        <begin position="1"/>
        <end position="20"/>
    </location>
</feature>
<evidence type="ECO:0000256" key="19">
    <source>
        <dbReference type="RuleBase" id="RU363035"/>
    </source>
</evidence>
<evidence type="ECO:0000256" key="17">
    <source>
        <dbReference type="ARBA" id="ARBA00043854"/>
    </source>
</evidence>
<comment type="caution">
    <text evidence="26">The sequence shown here is derived from an EMBL/GenBank/DDBJ whole genome shotgun (WGS) entry which is preliminary data.</text>
</comment>
<keyword evidence="27" id="KW-1185">Reference proteome</keyword>
<sequence length="1240" mass="140641">MADKEKADKKKQKKEAEKAAKLAKFQAKKQLEEQQKAAAAAADGQKQSKKKKAGKPEKPTGPAEYKWEHEPGQRKNTACPLPEAYEPRYVESAWYEWWESKGFFKPEYQQPDFTKPNPRGIFMMVIPPPNVTAGLHIGHALTSAIEDTLTRWHRMRGETTLWNPGCDHAGIATQVVVEKKLMRERGLTRHDLGREAFEQEIWRYRNEKGDRIYYQLRHLGCSCDWSRARFTMEPKMSRAVIEAFVRMHGMGLMYRANRLVNWSCTLRSAISDIEVEKKELTGRKALHVPGYEQPIEFGVLTHFAYPLADSDEKIVVATTRPETMLGDTAVAVHPEDPRYKHMHDRRIVHPFFPDREMRVVADSFVEREFGTGAVKITPAHDTNDFECGIRNNLAFITVIGEDGRIADNCGEFSGLPRFDARQRVVDALKAKGLWIGEQDNPMVVPICSRSKDVIEPLIKPQWYVRCEGMAKRALDAVESGELQLIPEYHNRVWREWLSNCRDWCISRQLWWGHQVPAWLPLIDGKPAGGCDPNSGDSWLIRRNHDEAMAQARAKWPKEAAEGRLTLKQDPDVLDTWFSSQLFPFSVFDWPDQTLELSTFYPGTLLETGHDILFFWVARMVMAGLTLMDKLPFRYVYLHAIVRDSHGQKMSKSKGNVIDPMDVINGITLESLHAQLEDSNLDRREIDRARQCQKEDYPNGIPECGTDALRFALCAYSAQGRDINLDVLRVQGYRFFCNKMWQAVRYVLMCLGDSFQLPETRLPHRIGSSLDQWILSRLTYTVRAIDKGLEAYDFQSATTACYNFWLYDFCDVYLEYSKLALKDPEYDADLIRHTLYICCDTGLRLAHPFMPFITEELWQRLPRHPPTPLFSEPSLCVAEFPSIGEFHCYRKEHCETEVDQLIKIIKAVRSLRGEYQLTGRQRTRAILVTADSELAALVQREQKPLCSLSNCSIIECSSSRPTEACAMNTLNDRVELHLVLAGIVDLAKEAARLASRLDTLDKQVAKLREQLDAPGSASMPEAVRAANRDKLEKLLTERAKLAESAVVSGGSGGIKQLIRLSNSKSAYLLTEAAKCIANLLGNGQKITTVQEADKQTRDRLINCNNMPNGNAEFVATFDSSNPNDAIFDLIGLCHRLQPGVHCARDQWISLAISRLLPAVVAMATNSRHSSIGRCQFVDFARMLNGYLATRTFLVGESLSAADAAVASLLQQVSSDVAVTTLTEFGNVRRYLDLMKHREPLA</sequence>
<dbReference type="InterPro" id="IPR004046">
    <property type="entry name" value="GST_C"/>
</dbReference>
<dbReference type="InterPro" id="IPR037118">
    <property type="entry name" value="Val-tRNA_synth_C_sf"/>
</dbReference>
<feature type="domain" description="Valyl-tRNA synthetase tRNA-binding arm" evidence="25">
    <location>
        <begin position="984"/>
        <end position="1042"/>
    </location>
</feature>
<dbReference type="GO" id="GO:0005739">
    <property type="term" value="C:mitochondrion"/>
    <property type="evidence" value="ECO:0007669"/>
    <property type="project" value="UniProtKB-SubCell"/>
</dbReference>
<dbReference type="GO" id="GO:0004832">
    <property type="term" value="F:valine-tRNA ligase activity"/>
    <property type="evidence" value="ECO:0007669"/>
    <property type="project" value="UniProtKB-EC"/>
</dbReference>
<dbReference type="Gene3D" id="3.40.50.620">
    <property type="entry name" value="HUPs"/>
    <property type="match status" value="2"/>
</dbReference>
<accession>A0A267DRK6</accession>
<dbReference type="Pfam" id="PF08264">
    <property type="entry name" value="Anticodon_1"/>
    <property type="match status" value="1"/>
</dbReference>
<dbReference type="EC" id="6.1.1.9" evidence="5"/>
<feature type="compositionally biased region" description="Low complexity" evidence="21">
    <location>
        <begin position="36"/>
        <end position="45"/>
    </location>
</feature>
<evidence type="ECO:0000259" key="24">
    <source>
        <dbReference type="Pfam" id="PF08264"/>
    </source>
</evidence>
<dbReference type="SUPFAM" id="SSF47323">
    <property type="entry name" value="Anticodon-binding domain of a subclass of class I aminoacyl-tRNA synthetases"/>
    <property type="match status" value="1"/>
</dbReference>
<dbReference type="GO" id="GO:0005524">
    <property type="term" value="F:ATP binding"/>
    <property type="evidence" value="ECO:0007669"/>
    <property type="project" value="UniProtKB-KW"/>
</dbReference>
<evidence type="ECO:0000256" key="14">
    <source>
        <dbReference type="ARBA" id="ARBA00024407"/>
    </source>
</evidence>
<keyword evidence="10 19" id="KW-0648">Protein biosynthesis</keyword>
<dbReference type="FunFam" id="3.40.50.620:FF:000078">
    <property type="entry name" value="Valine--tRNA ligase, mitochondrial"/>
    <property type="match status" value="1"/>
</dbReference>
<evidence type="ECO:0000256" key="16">
    <source>
        <dbReference type="ARBA" id="ARBA00040837"/>
    </source>
</evidence>
<organism evidence="26 27">
    <name type="scientific">Macrostomum lignano</name>
    <dbReference type="NCBI Taxonomy" id="282301"/>
    <lineage>
        <taxon>Eukaryota</taxon>
        <taxon>Metazoa</taxon>
        <taxon>Spiralia</taxon>
        <taxon>Lophotrochozoa</taxon>
        <taxon>Platyhelminthes</taxon>
        <taxon>Rhabditophora</taxon>
        <taxon>Macrostomorpha</taxon>
        <taxon>Macrostomida</taxon>
        <taxon>Macrostomidae</taxon>
        <taxon>Macrostomum</taxon>
    </lineage>
</organism>
<comment type="subunit">
    <text evidence="4">Homodimer.</text>
</comment>
<evidence type="ECO:0000259" key="22">
    <source>
        <dbReference type="Pfam" id="PF00043"/>
    </source>
</evidence>
<dbReference type="SUPFAM" id="SSF52374">
    <property type="entry name" value="Nucleotidylyl transferase"/>
    <property type="match status" value="1"/>
</dbReference>
<dbReference type="InterPro" id="IPR009080">
    <property type="entry name" value="tRNAsynth_Ia_anticodon-bd"/>
</dbReference>
<dbReference type="InterPro" id="IPR002303">
    <property type="entry name" value="Valyl-tRNA_ligase"/>
</dbReference>
<dbReference type="Gene3D" id="1.10.287.380">
    <property type="entry name" value="Valyl-tRNA synthetase, C-terminal domain"/>
    <property type="match status" value="1"/>
</dbReference>
<comment type="similarity">
    <text evidence="3 19">Belongs to the class-I aminoacyl-tRNA synthetase family.</text>
</comment>
<comment type="function">
    <text evidence="17">Catalyzes the attachment of valine to tRNA(Val) in a two-step reaction: valine is first activated by ATP to form Val-AMP and then transferred to the acceptor end of tRNA(Val).</text>
</comment>
<keyword evidence="6" id="KW-0963">Cytoplasm</keyword>
<dbReference type="NCBIfam" id="TIGR00422">
    <property type="entry name" value="valS"/>
    <property type="match status" value="1"/>
</dbReference>
<feature type="coiled-coil region" evidence="20">
    <location>
        <begin position="982"/>
        <end position="1009"/>
    </location>
</feature>
<evidence type="ECO:0000256" key="10">
    <source>
        <dbReference type="ARBA" id="ARBA00022917"/>
    </source>
</evidence>
<dbReference type="Proteomes" id="UP000215902">
    <property type="component" value="Unassembled WGS sequence"/>
</dbReference>
<dbReference type="InterPro" id="IPR001412">
    <property type="entry name" value="aa-tRNA-synth_I_CS"/>
</dbReference>
<keyword evidence="12" id="KW-0496">Mitochondrion</keyword>
<evidence type="ECO:0000259" key="25">
    <source>
        <dbReference type="Pfam" id="PF10458"/>
    </source>
</evidence>
<evidence type="ECO:0000256" key="9">
    <source>
        <dbReference type="ARBA" id="ARBA00022840"/>
    </source>
</evidence>
<dbReference type="STRING" id="282301.A0A267DRK6"/>
<dbReference type="Pfam" id="PF00043">
    <property type="entry name" value="GST_C"/>
    <property type="match status" value="1"/>
</dbReference>
<keyword evidence="13 19" id="KW-0030">Aminoacyl-tRNA synthetase</keyword>
<keyword evidence="20" id="KW-0175">Coiled coil</keyword>
<evidence type="ECO:0000313" key="27">
    <source>
        <dbReference type="Proteomes" id="UP000215902"/>
    </source>
</evidence>
<evidence type="ECO:0000256" key="11">
    <source>
        <dbReference type="ARBA" id="ARBA00022946"/>
    </source>
</evidence>
<dbReference type="CDD" id="cd00817">
    <property type="entry name" value="ValRS_core"/>
    <property type="match status" value="1"/>
</dbReference>
<feature type="region of interest" description="Disordered" evidence="21">
    <location>
        <begin position="1"/>
        <end position="80"/>
    </location>
</feature>
<dbReference type="SUPFAM" id="SSF50677">
    <property type="entry name" value="ValRS/IleRS/LeuRS editing domain"/>
    <property type="match status" value="1"/>
</dbReference>
<reference evidence="26 27" key="1">
    <citation type="submission" date="2017-06" db="EMBL/GenBank/DDBJ databases">
        <title>A platform for efficient transgenesis in Macrostomum lignano, a flatworm model organism for stem cell research.</title>
        <authorList>
            <person name="Berezikov E."/>
        </authorList>
    </citation>
    <scope>NUCLEOTIDE SEQUENCE [LARGE SCALE GENOMIC DNA]</scope>
    <source>
        <strain evidence="26">DV1</strain>
        <tissue evidence="26">Whole organism</tissue>
    </source>
</reference>
<evidence type="ECO:0000256" key="18">
    <source>
        <dbReference type="ARBA" id="ARBA00047552"/>
    </source>
</evidence>
<dbReference type="InterPro" id="IPR002300">
    <property type="entry name" value="aa-tRNA-synth_Ia"/>
</dbReference>
<dbReference type="InterPro" id="IPR014729">
    <property type="entry name" value="Rossmann-like_a/b/a_fold"/>
</dbReference>
<evidence type="ECO:0000256" key="7">
    <source>
        <dbReference type="ARBA" id="ARBA00022598"/>
    </source>
</evidence>
<dbReference type="FunFam" id="3.90.740.10:FF:000005">
    <property type="entry name" value="Valine--tRNA ligase, mitochondrial"/>
    <property type="match status" value="1"/>
</dbReference>
<evidence type="ECO:0000256" key="2">
    <source>
        <dbReference type="ARBA" id="ARBA00004496"/>
    </source>
</evidence>
<dbReference type="PANTHER" id="PTHR11946:SF71">
    <property type="entry name" value="VALINE--TRNA LIGASE, MITOCHONDRIAL"/>
    <property type="match status" value="1"/>
</dbReference>
<dbReference type="AlphaFoldDB" id="A0A267DRK6"/>
<keyword evidence="7 19" id="KW-0436">Ligase</keyword>
<dbReference type="CDD" id="cd07962">
    <property type="entry name" value="Anticodon_Ia_Val"/>
    <property type="match status" value="1"/>
</dbReference>
<dbReference type="HAMAP" id="MF_02004">
    <property type="entry name" value="Val_tRNA_synth_type1"/>
    <property type="match status" value="1"/>
</dbReference>
<keyword evidence="9 19" id="KW-0067">ATP-binding</keyword>
<feature type="domain" description="Aminoacyl-tRNA synthetase class Ia" evidence="23">
    <location>
        <begin position="94"/>
        <end position="725"/>
    </location>
</feature>
<dbReference type="PANTHER" id="PTHR11946">
    <property type="entry name" value="VALYL-TRNA SYNTHETASES"/>
    <property type="match status" value="1"/>
</dbReference>
<comment type="catalytic activity">
    <reaction evidence="18">
        <text>tRNA(Val) + L-valine + ATP = L-valyl-tRNA(Val) + AMP + diphosphate</text>
        <dbReference type="Rhea" id="RHEA:10704"/>
        <dbReference type="Rhea" id="RHEA-COMP:9672"/>
        <dbReference type="Rhea" id="RHEA-COMP:9708"/>
        <dbReference type="ChEBI" id="CHEBI:30616"/>
        <dbReference type="ChEBI" id="CHEBI:33019"/>
        <dbReference type="ChEBI" id="CHEBI:57762"/>
        <dbReference type="ChEBI" id="CHEBI:78442"/>
        <dbReference type="ChEBI" id="CHEBI:78537"/>
        <dbReference type="ChEBI" id="CHEBI:456215"/>
        <dbReference type="EC" id="6.1.1.9"/>
    </reaction>
</comment>
<keyword evidence="11" id="KW-0809">Transit peptide</keyword>
<evidence type="ECO:0000256" key="8">
    <source>
        <dbReference type="ARBA" id="ARBA00022741"/>
    </source>
</evidence>
<dbReference type="OrthoDB" id="629407at2759"/>
<dbReference type="InterPro" id="IPR009008">
    <property type="entry name" value="Val/Leu/Ile-tRNA-synth_edit"/>
</dbReference>
<dbReference type="InterPro" id="IPR013155">
    <property type="entry name" value="M/V/L/I-tRNA-synth_anticd-bd"/>
</dbReference>
<gene>
    <name evidence="26" type="ORF">BOX15_Mlig030791g3</name>
</gene>
<dbReference type="GO" id="GO:0002161">
    <property type="term" value="F:aminoacyl-tRNA deacylase activity"/>
    <property type="evidence" value="ECO:0007669"/>
    <property type="project" value="InterPro"/>
</dbReference>
<evidence type="ECO:0000256" key="6">
    <source>
        <dbReference type="ARBA" id="ARBA00022490"/>
    </source>
</evidence>
<keyword evidence="8 19" id="KW-0547">Nucleotide-binding</keyword>
<evidence type="ECO:0000256" key="1">
    <source>
        <dbReference type="ARBA" id="ARBA00004173"/>
    </source>
</evidence>
<dbReference type="Pfam" id="PF10458">
    <property type="entry name" value="Val_tRNA-synt_C"/>
    <property type="match status" value="1"/>
</dbReference>
<name>A0A267DRK6_9PLAT</name>
<evidence type="ECO:0000256" key="21">
    <source>
        <dbReference type="SAM" id="MobiDB-lite"/>
    </source>
</evidence>
<dbReference type="Gene3D" id="3.90.740.10">
    <property type="entry name" value="Valyl/Leucyl/Isoleucyl-tRNA synthetase, editing domain"/>
    <property type="match status" value="1"/>
</dbReference>
<dbReference type="FunFam" id="1.10.730.10:FF:000009">
    <property type="entry name" value="Valine--tRNA ligase, mitochondrial"/>
    <property type="match status" value="1"/>
</dbReference>
<evidence type="ECO:0000256" key="20">
    <source>
        <dbReference type="SAM" id="Coils"/>
    </source>
</evidence>
<dbReference type="PRINTS" id="PR00986">
    <property type="entry name" value="TRNASYNTHVAL"/>
</dbReference>
<dbReference type="InterPro" id="IPR036282">
    <property type="entry name" value="Glutathione-S-Trfase_C_sf"/>
</dbReference>
<dbReference type="GO" id="GO:0005829">
    <property type="term" value="C:cytosol"/>
    <property type="evidence" value="ECO:0007669"/>
    <property type="project" value="TreeGrafter"/>
</dbReference>
<evidence type="ECO:0000256" key="12">
    <source>
        <dbReference type="ARBA" id="ARBA00023128"/>
    </source>
</evidence>
<dbReference type="InterPro" id="IPR033705">
    <property type="entry name" value="Anticodon_Ia_Val"/>
</dbReference>
<dbReference type="NCBIfam" id="NF004349">
    <property type="entry name" value="PRK05729.1"/>
    <property type="match status" value="1"/>
</dbReference>
<proteinExistence type="inferred from homology"/>
<feature type="domain" description="Glutathione S-transferase C-terminal" evidence="22">
    <location>
        <begin position="1181"/>
        <end position="1236"/>
    </location>
</feature>
<evidence type="ECO:0000259" key="23">
    <source>
        <dbReference type="Pfam" id="PF00133"/>
    </source>
</evidence>
<dbReference type="Gene3D" id="1.10.730.10">
    <property type="entry name" value="Isoleucyl-tRNA Synthetase, Domain 1"/>
    <property type="match status" value="1"/>
</dbReference>
<dbReference type="Gene3D" id="1.20.1050.130">
    <property type="match status" value="1"/>
</dbReference>
<dbReference type="SUPFAM" id="SSF47616">
    <property type="entry name" value="GST C-terminal domain-like"/>
    <property type="match status" value="1"/>
</dbReference>
<dbReference type="CDD" id="cd10289">
    <property type="entry name" value="GST_C_AaRS_like"/>
    <property type="match status" value="1"/>
</dbReference>
<dbReference type="Pfam" id="PF00133">
    <property type="entry name" value="tRNA-synt_1"/>
    <property type="match status" value="1"/>
</dbReference>
<dbReference type="PROSITE" id="PS00178">
    <property type="entry name" value="AA_TRNA_LIGASE_I"/>
    <property type="match status" value="1"/>
</dbReference>
<dbReference type="EMBL" id="NIVC01003356">
    <property type="protein sequence ID" value="PAA51796.1"/>
    <property type="molecule type" value="Genomic_DNA"/>
</dbReference>
<evidence type="ECO:0000256" key="3">
    <source>
        <dbReference type="ARBA" id="ARBA00005594"/>
    </source>
</evidence>
<dbReference type="InterPro" id="IPR019499">
    <property type="entry name" value="Val-tRNA_synth_tRNA-bd"/>
</dbReference>
<evidence type="ECO:0000256" key="15">
    <source>
        <dbReference type="ARBA" id="ARBA00029936"/>
    </source>
</evidence>
<evidence type="ECO:0000256" key="4">
    <source>
        <dbReference type="ARBA" id="ARBA00011738"/>
    </source>
</evidence>
<dbReference type="GO" id="GO:0006438">
    <property type="term" value="P:valyl-tRNA aminoacylation"/>
    <property type="evidence" value="ECO:0007669"/>
    <property type="project" value="InterPro"/>
</dbReference>
<evidence type="ECO:0000313" key="26">
    <source>
        <dbReference type="EMBL" id="PAA51796.1"/>
    </source>
</evidence>
<protein>
    <recommendedName>
        <fullName evidence="14">Valine--tRNA ligase</fullName>
        <ecNumber evidence="5">6.1.1.9</ecNumber>
    </recommendedName>
    <alternativeName>
        <fullName evidence="16">Valine--tRNA ligase, mitochondrial</fullName>
    </alternativeName>
    <alternativeName>
        <fullName evidence="15">Valyl-tRNA synthetase</fullName>
    </alternativeName>
</protein>
<feature type="domain" description="Methionyl/Valyl/Leucyl/Isoleucyl-tRNA synthetase anticodon-binding" evidence="24">
    <location>
        <begin position="770"/>
        <end position="924"/>
    </location>
</feature>
<evidence type="ECO:0000256" key="5">
    <source>
        <dbReference type="ARBA" id="ARBA00013169"/>
    </source>
</evidence>
<dbReference type="FunFam" id="3.40.50.620:FF:000020">
    <property type="entry name" value="Valine--tRNA ligase, mitochondrial"/>
    <property type="match status" value="1"/>
</dbReference>